<sequence>MTGLVGIFFQWAHTTELIFAFGRRLAFSGYIISIHARQQQEPPPMSSSWASLGRKASVPANSSIAYCPSPIPPPSWSRAQLLLGFSSNL</sequence>
<keyword evidence="2" id="KW-1185">Reference proteome</keyword>
<gene>
    <name evidence="1" type="ORF">BDN71DRAFT_1438344</name>
</gene>
<dbReference type="EMBL" id="MU154522">
    <property type="protein sequence ID" value="KAF9501710.1"/>
    <property type="molecule type" value="Genomic_DNA"/>
</dbReference>
<dbReference type="AlphaFoldDB" id="A0A9P6A7P4"/>
<reference evidence="1" key="1">
    <citation type="submission" date="2020-11" db="EMBL/GenBank/DDBJ databases">
        <authorList>
            <consortium name="DOE Joint Genome Institute"/>
            <person name="Ahrendt S."/>
            <person name="Riley R."/>
            <person name="Andreopoulos W."/>
            <person name="Labutti K."/>
            <person name="Pangilinan J."/>
            <person name="Ruiz-Duenas F.J."/>
            <person name="Barrasa J.M."/>
            <person name="Sanchez-Garcia M."/>
            <person name="Camarero S."/>
            <person name="Miyauchi S."/>
            <person name="Serrano A."/>
            <person name="Linde D."/>
            <person name="Babiker R."/>
            <person name="Drula E."/>
            <person name="Ayuso-Fernandez I."/>
            <person name="Pacheco R."/>
            <person name="Padilla G."/>
            <person name="Ferreira P."/>
            <person name="Barriuso J."/>
            <person name="Kellner H."/>
            <person name="Castanera R."/>
            <person name="Alfaro M."/>
            <person name="Ramirez L."/>
            <person name="Pisabarro A.G."/>
            <person name="Kuo A."/>
            <person name="Tritt A."/>
            <person name="Lipzen A."/>
            <person name="He G."/>
            <person name="Yan M."/>
            <person name="Ng V."/>
            <person name="Cullen D."/>
            <person name="Martin F."/>
            <person name="Rosso M.-N."/>
            <person name="Henrissat B."/>
            <person name="Hibbett D."/>
            <person name="Martinez A.T."/>
            <person name="Grigoriev I.V."/>
        </authorList>
    </citation>
    <scope>NUCLEOTIDE SEQUENCE</scope>
    <source>
        <strain evidence="1">ATCC 90797</strain>
    </source>
</reference>
<name>A0A9P6A7P4_PLEER</name>
<evidence type="ECO:0000313" key="2">
    <source>
        <dbReference type="Proteomes" id="UP000807025"/>
    </source>
</evidence>
<evidence type="ECO:0000313" key="1">
    <source>
        <dbReference type="EMBL" id="KAF9501710.1"/>
    </source>
</evidence>
<proteinExistence type="predicted"/>
<dbReference type="OrthoDB" id="7933078at2759"/>
<protein>
    <submittedName>
        <fullName evidence="1">Uncharacterized protein</fullName>
    </submittedName>
</protein>
<organism evidence="1 2">
    <name type="scientific">Pleurotus eryngii</name>
    <name type="common">Boletus of the steppes</name>
    <dbReference type="NCBI Taxonomy" id="5323"/>
    <lineage>
        <taxon>Eukaryota</taxon>
        <taxon>Fungi</taxon>
        <taxon>Dikarya</taxon>
        <taxon>Basidiomycota</taxon>
        <taxon>Agaricomycotina</taxon>
        <taxon>Agaricomycetes</taxon>
        <taxon>Agaricomycetidae</taxon>
        <taxon>Agaricales</taxon>
        <taxon>Pleurotineae</taxon>
        <taxon>Pleurotaceae</taxon>
        <taxon>Pleurotus</taxon>
    </lineage>
</organism>
<accession>A0A9P6A7P4</accession>
<comment type="caution">
    <text evidence="1">The sequence shown here is derived from an EMBL/GenBank/DDBJ whole genome shotgun (WGS) entry which is preliminary data.</text>
</comment>
<dbReference type="Proteomes" id="UP000807025">
    <property type="component" value="Unassembled WGS sequence"/>
</dbReference>